<proteinExistence type="predicted"/>
<dbReference type="InterPro" id="IPR039448">
    <property type="entry name" value="Beta_helix"/>
</dbReference>
<dbReference type="Proteomes" id="UP001611383">
    <property type="component" value="Chromosome"/>
</dbReference>
<evidence type="ECO:0000313" key="2">
    <source>
        <dbReference type="EMBL" id="WNG52758.1"/>
    </source>
</evidence>
<organism evidence="2 3">
    <name type="scientific">Archangium minus</name>
    <dbReference type="NCBI Taxonomy" id="83450"/>
    <lineage>
        <taxon>Bacteria</taxon>
        <taxon>Pseudomonadati</taxon>
        <taxon>Myxococcota</taxon>
        <taxon>Myxococcia</taxon>
        <taxon>Myxococcales</taxon>
        <taxon>Cystobacterineae</taxon>
        <taxon>Archangiaceae</taxon>
        <taxon>Archangium</taxon>
    </lineage>
</organism>
<dbReference type="SUPFAM" id="SSF51126">
    <property type="entry name" value="Pectin lyase-like"/>
    <property type="match status" value="1"/>
</dbReference>
<name>A0ABY9XBL7_9BACT</name>
<dbReference type="InterPro" id="IPR008979">
    <property type="entry name" value="Galactose-bd-like_sf"/>
</dbReference>
<keyword evidence="3" id="KW-1185">Reference proteome</keyword>
<dbReference type="InterPro" id="IPR011050">
    <property type="entry name" value="Pectin_lyase_fold/virulence"/>
</dbReference>
<gene>
    <name evidence="2" type="ORF">F0U60_35100</name>
</gene>
<protein>
    <recommendedName>
        <fullName evidence="1">Right handed beta helix domain-containing protein</fullName>
    </recommendedName>
</protein>
<dbReference type="InterPro" id="IPR012334">
    <property type="entry name" value="Pectin_lyas_fold"/>
</dbReference>
<dbReference type="SMART" id="SM00710">
    <property type="entry name" value="PbH1"/>
    <property type="match status" value="7"/>
</dbReference>
<evidence type="ECO:0000259" key="1">
    <source>
        <dbReference type="Pfam" id="PF13229"/>
    </source>
</evidence>
<accession>A0ABY9XBL7</accession>
<reference evidence="2 3" key="1">
    <citation type="submission" date="2019-08" db="EMBL/GenBank/DDBJ databases">
        <title>Archangium and Cystobacter genomes.</title>
        <authorList>
            <person name="Chen I.-C.K."/>
            <person name="Wielgoss S."/>
        </authorList>
    </citation>
    <scope>NUCLEOTIDE SEQUENCE [LARGE SCALE GENOMIC DNA]</scope>
    <source>
        <strain evidence="2 3">Cbm 6</strain>
    </source>
</reference>
<dbReference type="Pfam" id="PF13229">
    <property type="entry name" value="Beta_helix"/>
    <property type="match status" value="1"/>
</dbReference>
<dbReference type="InterPro" id="IPR006626">
    <property type="entry name" value="PbH1"/>
</dbReference>
<evidence type="ECO:0000313" key="3">
    <source>
        <dbReference type="Proteomes" id="UP001611383"/>
    </source>
</evidence>
<dbReference type="SUPFAM" id="SSF49785">
    <property type="entry name" value="Galactose-binding domain-like"/>
    <property type="match status" value="1"/>
</dbReference>
<sequence length="816" mass="87633">MQGSGLAQAETPPWPTTPPAQICGNTELLSGPSTPPEGAVTVPAGDNSGFNFNQPGATFWFESGVHTLANDIYGQIVARANTTYIGAPGAIIDGQNLNLYAFTGDVQNVTIKYLTIKNFGRGLDNNNEGVVNHDSGAGWTVEYNTISDNDGAGVFLGTNNIVRYNCLKNNGQYGFSMFKMPVEGDSAIKNIVLDHNEITGNNTDDWESRIEGCGCTGGGKFWDVNGARVTNNWVHDNRGTGLWADTNNIDFLFEGNYIENNDGEGIWYEISYNATIRKNTIRRNAWVSGNSNLGSPGPAIYLSESGGDSRLASTISGAPKIRIYDNSFEDNFSGVSIYENANRFCNSNGNTSKGYCTPFITPTLIPQEPRNYDYPNPISDTHPCYTQVATEPYKTDCRWHSKNIEVNNNEFHFDNTVVPCAGTYCGVQALYATGADNMSWSPYTVSGVQNDVMFKNNNKFHDNKYFGNWRFAKGFGETVGFGTWQSAPYAQEAGSTIDGDTGGTPPPPTSVANHLDADTSTLEGSVGQWRDWYSEAVARSSEEAHTGTHSLRVDVTDSRGWGVGLANWPGFATTPGVKTLSLWGKLGSGTALTPKMIVKWLDASHAVLQTHEVTLPALTATWQKVSTVVDAPAGASTALVYLTGSGNAGDYFYLDDMVVGDAPNTLDAASAGGEGSAGQWQDWYSASISATPQDAYRGTGSLLVNVAAPWGWGVQLANWPGFATTAGNKRISYVAKQGSGAISNVTVRVKWFNGNQELVQTDLVPLNNLTTSWQRAVSNVAAPSGAANAYLDIYSNSGGAGDSLYLDDIVITDISH</sequence>
<dbReference type="Gene3D" id="2.160.20.10">
    <property type="entry name" value="Single-stranded right-handed beta-helix, Pectin lyase-like"/>
    <property type="match status" value="1"/>
</dbReference>
<feature type="domain" description="Right handed beta helix" evidence="1">
    <location>
        <begin position="189"/>
        <end position="292"/>
    </location>
</feature>
<dbReference type="Gene3D" id="2.60.120.260">
    <property type="entry name" value="Galactose-binding domain-like"/>
    <property type="match status" value="2"/>
</dbReference>
<dbReference type="EMBL" id="CP043494">
    <property type="protein sequence ID" value="WNG52758.1"/>
    <property type="molecule type" value="Genomic_DNA"/>
</dbReference>